<dbReference type="Pfam" id="PF00109">
    <property type="entry name" value="ketoacyl-synt"/>
    <property type="match status" value="1"/>
</dbReference>
<dbReference type="SUPFAM" id="SSF53901">
    <property type="entry name" value="Thiolase-like"/>
    <property type="match status" value="2"/>
</dbReference>
<keyword evidence="3" id="KW-1185">Reference proteome</keyword>
<evidence type="ECO:0000313" key="3">
    <source>
        <dbReference type="Proteomes" id="UP000249547"/>
    </source>
</evidence>
<protein>
    <submittedName>
        <fullName evidence="2">3-oxoacyl-(Acyl-carrier-protein) synthase</fullName>
    </submittedName>
</protein>
<dbReference type="InterPro" id="IPR014030">
    <property type="entry name" value="Ketoacyl_synth_N"/>
</dbReference>
<evidence type="ECO:0000313" key="2">
    <source>
        <dbReference type="EMBL" id="RAJ02607.1"/>
    </source>
</evidence>
<dbReference type="EMBL" id="QLLL01000006">
    <property type="protein sequence ID" value="RAJ02607.1"/>
    <property type="molecule type" value="Genomic_DNA"/>
</dbReference>
<accession>A0A327QLH7</accession>
<dbReference type="OrthoDB" id="1404523at2"/>
<gene>
    <name evidence="2" type="ORF">LX64_03627</name>
</gene>
<sequence length="356" mass="39007">MINKMYIRGTGCVSPQQTADGSGFLEEVRTYQTSRLPVIDPDYKQWIDIKLIRRMSRVIKMGVAASQLSLQEAGIQSPTAIITGTAYGCLADTGVFLNKMVAQEEQMLTPTAFIQSTHNTVAGQIALMLSCHGYNNTFVHRGFSFENALLDTMLTLQENPTAQILTGGVDEITDQSHAILERFGLYKSSNIDTTNILHSETKGTINGEGAAFFVLSGEKGDNAVATIDAMATLYKPTDVYERMNFCADFLSKNNIEPTAVDVILTGRNGDFSSDLSYDHIESSYFPGATIACFKHLCGEYPTASSFGVYAAVQMLKAGEVPPAMLFGEAKHKQVKKVLLYNHHNNTHHSFILLSVC</sequence>
<evidence type="ECO:0000259" key="1">
    <source>
        <dbReference type="Pfam" id="PF00109"/>
    </source>
</evidence>
<name>A0A327QLH7_9BACT</name>
<dbReference type="AlphaFoldDB" id="A0A327QLH7"/>
<comment type="caution">
    <text evidence="2">The sequence shown here is derived from an EMBL/GenBank/DDBJ whole genome shotgun (WGS) entry which is preliminary data.</text>
</comment>
<dbReference type="RefSeq" id="WP_111599033.1">
    <property type="nucleotide sequence ID" value="NZ_QLLL01000006.1"/>
</dbReference>
<dbReference type="InterPro" id="IPR016039">
    <property type="entry name" value="Thiolase-like"/>
</dbReference>
<dbReference type="GO" id="GO:0016746">
    <property type="term" value="F:acyltransferase activity"/>
    <property type="evidence" value="ECO:0007669"/>
    <property type="project" value="InterPro"/>
</dbReference>
<proteinExistence type="predicted"/>
<reference evidence="2 3" key="1">
    <citation type="submission" date="2018-06" db="EMBL/GenBank/DDBJ databases">
        <title>Genomic Encyclopedia of Archaeal and Bacterial Type Strains, Phase II (KMG-II): from individual species to whole genera.</title>
        <authorList>
            <person name="Goeker M."/>
        </authorList>
    </citation>
    <scope>NUCLEOTIDE SEQUENCE [LARGE SCALE GENOMIC DNA]</scope>
    <source>
        <strain evidence="2 3">DSM 23857</strain>
    </source>
</reference>
<dbReference type="Proteomes" id="UP000249547">
    <property type="component" value="Unassembled WGS sequence"/>
</dbReference>
<dbReference type="Gene3D" id="3.40.47.10">
    <property type="match status" value="1"/>
</dbReference>
<organism evidence="2 3">
    <name type="scientific">Chitinophaga skermanii</name>
    <dbReference type="NCBI Taxonomy" id="331697"/>
    <lineage>
        <taxon>Bacteria</taxon>
        <taxon>Pseudomonadati</taxon>
        <taxon>Bacteroidota</taxon>
        <taxon>Chitinophagia</taxon>
        <taxon>Chitinophagales</taxon>
        <taxon>Chitinophagaceae</taxon>
        <taxon>Chitinophaga</taxon>
    </lineage>
</organism>
<feature type="domain" description="Beta-ketoacyl synthase-like N-terminal" evidence="1">
    <location>
        <begin position="51"/>
        <end position="216"/>
    </location>
</feature>